<comment type="cofactor">
    <cofactor evidence="3">
        <name>Mn(2+)</name>
        <dbReference type="ChEBI" id="CHEBI:29035"/>
    </cofactor>
</comment>
<evidence type="ECO:0000259" key="9">
    <source>
        <dbReference type="Pfam" id="PF00291"/>
    </source>
</evidence>
<proteinExistence type="inferred from homology"/>
<evidence type="ECO:0000313" key="11">
    <source>
        <dbReference type="Proteomes" id="UP000318017"/>
    </source>
</evidence>
<sequence length="331" mass="35301">MNPLHEKQITTSMSHSHSAISLRDIQTAAARIAAHVIRTPLVRCEQLSQRWKCDVHFKAENLQHVGAFKARGAINAVLSLDSDVAPRGVVTHSSGNHAAALARAASLRQIPAHVVMPHNSPANKLAAVRSYGVEPVLCEPNSAAREEAARKLRDETGATLIHPFNDPQVMAGQGTVGLEILEQLPEVDAVIVPVGGGGLLSGVLMAIKSQYPDIAVYAAEPEWADDAARSLKSGRIELPARYDTVADGLRTHLGDLTFPIIRALVNDILVVSEEAILAATRTMLRDVRLVAEPSGAVALAALAENYAHFEGQRVAVVVSGGNLDLDGLKRL</sequence>
<dbReference type="InterPro" id="IPR001926">
    <property type="entry name" value="TrpB-like_PALP"/>
</dbReference>
<evidence type="ECO:0000313" key="10">
    <source>
        <dbReference type="EMBL" id="QDV22086.1"/>
    </source>
</evidence>
<dbReference type="InterPro" id="IPR036052">
    <property type="entry name" value="TrpB-like_PALP_sf"/>
</dbReference>
<dbReference type="Proteomes" id="UP000318017">
    <property type="component" value="Chromosome"/>
</dbReference>
<keyword evidence="6" id="KW-0460">Magnesium</keyword>
<dbReference type="GO" id="GO:0030170">
    <property type="term" value="F:pyridoxal phosphate binding"/>
    <property type="evidence" value="ECO:0007669"/>
    <property type="project" value="InterPro"/>
</dbReference>
<dbReference type="PANTHER" id="PTHR43050:SF1">
    <property type="entry name" value="SERINE RACEMASE"/>
    <property type="match status" value="1"/>
</dbReference>
<dbReference type="RefSeq" id="WP_197356022.1">
    <property type="nucleotide sequence ID" value="NZ_CP036298.1"/>
</dbReference>
<dbReference type="GO" id="GO:0070179">
    <property type="term" value="P:D-serine biosynthetic process"/>
    <property type="evidence" value="ECO:0007669"/>
    <property type="project" value="TreeGrafter"/>
</dbReference>
<comment type="cofactor">
    <cofactor evidence="1">
        <name>Ca(2+)</name>
        <dbReference type="ChEBI" id="CHEBI:29108"/>
    </cofactor>
</comment>
<dbReference type="KEGG" id="ahel:Q31a_03650"/>
<evidence type="ECO:0000256" key="1">
    <source>
        <dbReference type="ARBA" id="ARBA00001913"/>
    </source>
</evidence>
<dbReference type="SUPFAM" id="SSF53686">
    <property type="entry name" value="Tryptophan synthase beta subunit-like PLP-dependent enzymes"/>
    <property type="match status" value="1"/>
</dbReference>
<dbReference type="Gene3D" id="3.40.50.1100">
    <property type="match status" value="2"/>
</dbReference>
<dbReference type="GO" id="GO:0018114">
    <property type="term" value="F:threonine racemase activity"/>
    <property type="evidence" value="ECO:0007669"/>
    <property type="project" value="TreeGrafter"/>
</dbReference>
<dbReference type="GO" id="GO:0005524">
    <property type="term" value="F:ATP binding"/>
    <property type="evidence" value="ECO:0007669"/>
    <property type="project" value="TreeGrafter"/>
</dbReference>
<evidence type="ECO:0000256" key="3">
    <source>
        <dbReference type="ARBA" id="ARBA00001936"/>
    </source>
</evidence>
<protein>
    <submittedName>
        <fullName evidence="10">L-threonine dehydratase catabolic TdcB</fullName>
        <ecNumber evidence="10">4.3.1.19</ecNumber>
    </submittedName>
</protein>
<evidence type="ECO:0000256" key="4">
    <source>
        <dbReference type="ARBA" id="ARBA00001946"/>
    </source>
</evidence>
<dbReference type="GO" id="GO:0004794">
    <property type="term" value="F:threonine deaminase activity"/>
    <property type="evidence" value="ECO:0007669"/>
    <property type="project" value="UniProtKB-EC"/>
</dbReference>
<gene>
    <name evidence="10" type="primary">tdcB_1</name>
    <name evidence="10" type="ORF">Q31a_03650</name>
</gene>
<dbReference type="AlphaFoldDB" id="A0A518G0I4"/>
<evidence type="ECO:0000256" key="7">
    <source>
        <dbReference type="ARBA" id="ARBA00022898"/>
    </source>
</evidence>
<feature type="domain" description="Tryptophan synthase beta chain-like PALP" evidence="9">
    <location>
        <begin position="34"/>
        <end position="320"/>
    </location>
</feature>
<dbReference type="InterPro" id="IPR000634">
    <property type="entry name" value="Ser/Thr_deHydtase_PyrdxlP-BS"/>
</dbReference>
<dbReference type="PROSITE" id="PS00165">
    <property type="entry name" value="DEHYDRATASE_SER_THR"/>
    <property type="match status" value="1"/>
</dbReference>
<comment type="similarity">
    <text evidence="5">Belongs to the serine/threonine dehydratase family.</text>
</comment>
<dbReference type="CDD" id="cd01562">
    <property type="entry name" value="Thr-dehyd"/>
    <property type="match status" value="1"/>
</dbReference>
<comment type="cofactor">
    <cofactor evidence="4">
        <name>Mg(2+)</name>
        <dbReference type="ChEBI" id="CHEBI:18420"/>
    </cofactor>
</comment>
<evidence type="ECO:0000256" key="6">
    <source>
        <dbReference type="ARBA" id="ARBA00022842"/>
    </source>
</evidence>
<evidence type="ECO:0000256" key="8">
    <source>
        <dbReference type="ARBA" id="ARBA00023239"/>
    </source>
</evidence>
<dbReference type="FunFam" id="3.40.50.1100:FF:000005">
    <property type="entry name" value="Threonine dehydratase catabolic"/>
    <property type="match status" value="1"/>
</dbReference>
<dbReference type="EMBL" id="CP036298">
    <property type="protein sequence ID" value="QDV22086.1"/>
    <property type="molecule type" value="Genomic_DNA"/>
</dbReference>
<keyword evidence="11" id="KW-1185">Reference proteome</keyword>
<evidence type="ECO:0000256" key="2">
    <source>
        <dbReference type="ARBA" id="ARBA00001933"/>
    </source>
</evidence>
<accession>A0A518G0I4</accession>
<dbReference type="GO" id="GO:0000287">
    <property type="term" value="F:magnesium ion binding"/>
    <property type="evidence" value="ECO:0007669"/>
    <property type="project" value="TreeGrafter"/>
</dbReference>
<organism evidence="10 11">
    <name type="scientific">Aureliella helgolandensis</name>
    <dbReference type="NCBI Taxonomy" id="2527968"/>
    <lineage>
        <taxon>Bacteria</taxon>
        <taxon>Pseudomonadati</taxon>
        <taxon>Planctomycetota</taxon>
        <taxon>Planctomycetia</taxon>
        <taxon>Pirellulales</taxon>
        <taxon>Pirellulaceae</taxon>
        <taxon>Aureliella</taxon>
    </lineage>
</organism>
<dbReference type="GO" id="GO:0003941">
    <property type="term" value="F:L-serine ammonia-lyase activity"/>
    <property type="evidence" value="ECO:0007669"/>
    <property type="project" value="TreeGrafter"/>
</dbReference>
<reference evidence="10 11" key="1">
    <citation type="submission" date="2019-02" db="EMBL/GenBank/DDBJ databases">
        <title>Deep-cultivation of Planctomycetes and their phenomic and genomic characterization uncovers novel biology.</title>
        <authorList>
            <person name="Wiegand S."/>
            <person name="Jogler M."/>
            <person name="Boedeker C."/>
            <person name="Pinto D."/>
            <person name="Vollmers J."/>
            <person name="Rivas-Marin E."/>
            <person name="Kohn T."/>
            <person name="Peeters S.H."/>
            <person name="Heuer A."/>
            <person name="Rast P."/>
            <person name="Oberbeckmann S."/>
            <person name="Bunk B."/>
            <person name="Jeske O."/>
            <person name="Meyerdierks A."/>
            <person name="Storesund J.E."/>
            <person name="Kallscheuer N."/>
            <person name="Luecker S."/>
            <person name="Lage O.M."/>
            <person name="Pohl T."/>
            <person name="Merkel B.J."/>
            <person name="Hornburger P."/>
            <person name="Mueller R.-W."/>
            <person name="Bruemmer F."/>
            <person name="Labrenz M."/>
            <person name="Spormann A.M."/>
            <person name="Op den Camp H."/>
            <person name="Overmann J."/>
            <person name="Amann R."/>
            <person name="Jetten M.S.M."/>
            <person name="Mascher T."/>
            <person name="Medema M.H."/>
            <person name="Devos D.P."/>
            <person name="Kaster A.-K."/>
            <person name="Ovreas L."/>
            <person name="Rohde M."/>
            <person name="Galperin M.Y."/>
            <person name="Jogler C."/>
        </authorList>
    </citation>
    <scope>NUCLEOTIDE SEQUENCE [LARGE SCALE GENOMIC DNA]</scope>
    <source>
        <strain evidence="10 11">Q31a</strain>
    </source>
</reference>
<name>A0A518G0I4_9BACT</name>
<dbReference type="Pfam" id="PF00291">
    <property type="entry name" value="PALP"/>
    <property type="match status" value="1"/>
</dbReference>
<dbReference type="GO" id="GO:0030378">
    <property type="term" value="F:serine racemase activity"/>
    <property type="evidence" value="ECO:0007669"/>
    <property type="project" value="TreeGrafter"/>
</dbReference>
<evidence type="ECO:0000256" key="5">
    <source>
        <dbReference type="ARBA" id="ARBA00010869"/>
    </source>
</evidence>
<comment type="cofactor">
    <cofactor evidence="2">
        <name>pyridoxal 5'-phosphate</name>
        <dbReference type="ChEBI" id="CHEBI:597326"/>
    </cofactor>
</comment>
<keyword evidence="8 10" id="KW-0456">Lyase</keyword>
<dbReference type="FunFam" id="3.40.50.1100:FF:000007">
    <property type="entry name" value="L-threonine dehydratase catabolic TdcB"/>
    <property type="match status" value="1"/>
</dbReference>
<keyword evidence="7" id="KW-0663">Pyridoxal phosphate</keyword>
<dbReference type="PANTHER" id="PTHR43050">
    <property type="entry name" value="SERINE / THREONINE RACEMASE FAMILY MEMBER"/>
    <property type="match status" value="1"/>
</dbReference>
<dbReference type="EC" id="4.3.1.19" evidence="10"/>